<evidence type="ECO:0000259" key="2">
    <source>
        <dbReference type="Pfam" id="PF11740"/>
    </source>
</evidence>
<evidence type="ECO:0000313" key="3">
    <source>
        <dbReference type="EMBL" id="SIO41506.1"/>
    </source>
</evidence>
<dbReference type="OrthoDB" id="8961697at2"/>
<protein>
    <submittedName>
        <fullName evidence="3">Replication region DNA-binding N-term</fullName>
    </submittedName>
</protein>
<keyword evidence="6" id="KW-1185">Reference proteome</keyword>
<evidence type="ECO:0000313" key="5">
    <source>
        <dbReference type="Proteomes" id="UP000184693"/>
    </source>
</evidence>
<proteinExistence type="predicted"/>
<dbReference type="SUPFAM" id="SSF57997">
    <property type="entry name" value="Tropomyosin"/>
    <property type="match status" value="1"/>
</dbReference>
<dbReference type="GO" id="GO:0003677">
    <property type="term" value="F:DNA binding"/>
    <property type="evidence" value="ECO:0007669"/>
    <property type="project" value="UniProtKB-KW"/>
</dbReference>
<feature type="domain" description="KfrA N-terminal DNA-binding" evidence="2">
    <location>
        <begin position="9"/>
        <end position="133"/>
    </location>
</feature>
<evidence type="ECO:0000313" key="6">
    <source>
        <dbReference type="Proteomes" id="UP000185151"/>
    </source>
</evidence>
<feature type="coiled-coil region" evidence="1">
    <location>
        <begin position="230"/>
        <end position="264"/>
    </location>
</feature>
<evidence type="ECO:0000313" key="4">
    <source>
        <dbReference type="EMBL" id="SIO50170.1"/>
    </source>
</evidence>
<dbReference type="RefSeq" id="WP_074267624.1">
    <property type="nucleotide sequence ID" value="NZ_FSRM01000002.1"/>
</dbReference>
<dbReference type="AlphaFoldDB" id="A0A1N6JBI9"/>
<dbReference type="Gene3D" id="1.20.5.340">
    <property type="match status" value="1"/>
</dbReference>
<dbReference type="Proteomes" id="UP000185151">
    <property type="component" value="Unassembled WGS sequence"/>
</dbReference>
<reference evidence="5 6" key="1">
    <citation type="submission" date="2016-11" db="EMBL/GenBank/DDBJ databases">
        <authorList>
            <person name="Jaros S."/>
            <person name="Januszkiewicz K."/>
            <person name="Wedrychowicz H."/>
        </authorList>
    </citation>
    <scope>NUCLEOTIDE SEQUENCE [LARGE SCALE GENOMIC DNA]</scope>
    <source>
        <strain evidence="4 5">GAS86</strain>
        <strain evidence="3 6">GAS95</strain>
    </source>
</reference>
<organism evidence="3 6">
    <name type="scientific">Paraburkholderia phenazinium</name>
    <dbReference type="NCBI Taxonomy" id="60549"/>
    <lineage>
        <taxon>Bacteria</taxon>
        <taxon>Pseudomonadati</taxon>
        <taxon>Pseudomonadota</taxon>
        <taxon>Betaproteobacteria</taxon>
        <taxon>Burkholderiales</taxon>
        <taxon>Burkholderiaceae</taxon>
        <taxon>Paraburkholderia</taxon>
    </lineage>
</organism>
<keyword evidence="1" id="KW-0175">Coiled coil</keyword>
<feature type="coiled-coil region" evidence="1">
    <location>
        <begin position="106"/>
        <end position="182"/>
    </location>
</feature>
<dbReference type="Pfam" id="PF11740">
    <property type="entry name" value="KfrA_N"/>
    <property type="match status" value="1"/>
</dbReference>
<evidence type="ECO:0000256" key="1">
    <source>
        <dbReference type="SAM" id="Coils"/>
    </source>
</evidence>
<dbReference type="Proteomes" id="UP000184693">
    <property type="component" value="Unassembled WGS sequence"/>
</dbReference>
<dbReference type="EMBL" id="FSRU01000001">
    <property type="protein sequence ID" value="SIO41506.1"/>
    <property type="molecule type" value="Genomic_DNA"/>
</dbReference>
<name>A0A1N6JBI9_9BURK</name>
<dbReference type="InterPro" id="IPR021104">
    <property type="entry name" value="KfrA_DNA-bd_N"/>
</dbReference>
<gene>
    <name evidence="3" type="ORF">SAMN05444165_2974</name>
    <name evidence="4" type="ORF">SAMN05444168_5683</name>
</gene>
<keyword evidence="3" id="KW-0238">DNA-binding</keyword>
<dbReference type="EMBL" id="FSRM01000002">
    <property type="protein sequence ID" value="SIO50170.1"/>
    <property type="molecule type" value="Genomic_DNA"/>
</dbReference>
<sequence length="269" mass="29888">MSRAPSNSPEAVRATVIALLAEAGQPAPASTEEFRRHVSVRRVRARLGGGDTTALGRTINEIEVELVAAGRAHLRVPDIPPHVSDLMRGLWTAALDAQTHEILKIQQAAAESVENAETERDNARARVDLLKVELDDLRQDLSTRDETVGELRARLAETETQLEAANRNARTMADRLDEMKSQRDEAHRAYQERVDALRLQFDGLGRQLRLETDTLRQGMVSEKAALEGGLTRASQVIESQKQIIEELQADRQKLRSELAGQRDADSPVR</sequence>
<accession>A0A1N6JBI9</accession>